<dbReference type="InterPro" id="IPR002156">
    <property type="entry name" value="RNaseH_domain"/>
</dbReference>
<sequence>MQPQDRLQIKSKNLILTIARHEISRFLIEADCLGSLGKDSFYMADLIQLYDPLMVEANAALLAARKATEMGFQSVIVEGDSLKVIQAIQARWALSSNLAWELSQSPPFLLLFSWIGLKGLVPLLLRAFSTVSFFGL</sequence>
<dbReference type="GO" id="GO:0003676">
    <property type="term" value="F:nucleic acid binding"/>
    <property type="evidence" value="ECO:0007669"/>
    <property type="project" value="InterPro"/>
</dbReference>
<accession>A0A2N9GGG6</accession>
<dbReference type="EMBL" id="OIVN01001847">
    <property type="protein sequence ID" value="SPC98234.1"/>
    <property type="molecule type" value="Genomic_DNA"/>
</dbReference>
<protein>
    <recommendedName>
        <fullName evidence="1">RNase H type-1 domain-containing protein</fullName>
    </recommendedName>
</protein>
<feature type="domain" description="RNase H type-1" evidence="1">
    <location>
        <begin position="47"/>
        <end position="99"/>
    </location>
</feature>
<dbReference type="AlphaFoldDB" id="A0A2N9GGG6"/>
<proteinExistence type="predicted"/>
<dbReference type="Gene3D" id="3.30.420.10">
    <property type="entry name" value="Ribonuclease H-like superfamily/Ribonuclease H"/>
    <property type="match status" value="1"/>
</dbReference>
<gene>
    <name evidence="2" type="ORF">FSB_LOCUS26116</name>
</gene>
<dbReference type="GO" id="GO:0004523">
    <property type="term" value="F:RNA-DNA hybrid ribonuclease activity"/>
    <property type="evidence" value="ECO:0007669"/>
    <property type="project" value="InterPro"/>
</dbReference>
<organism evidence="2">
    <name type="scientific">Fagus sylvatica</name>
    <name type="common">Beechnut</name>
    <dbReference type="NCBI Taxonomy" id="28930"/>
    <lineage>
        <taxon>Eukaryota</taxon>
        <taxon>Viridiplantae</taxon>
        <taxon>Streptophyta</taxon>
        <taxon>Embryophyta</taxon>
        <taxon>Tracheophyta</taxon>
        <taxon>Spermatophyta</taxon>
        <taxon>Magnoliopsida</taxon>
        <taxon>eudicotyledons</taxon>
        <taxon>Gunneridae</taxon>
        <taxon>Pentapetalae</taxon>
        <taxon>rosids</taxon>
        <taxon>fabids</taxon>
        <taxon>Fagales</taxon>
        <taxon>Fagaceae</taxon>
        <taxon>Fagus</taxon>
    </lineage>
</organism>
<name>A0A2N9GGG6_FAGSY</name>
<evidence type="ECO:0000259" key="1">
    <source>
        <dbReference type="Pfam" id="PF13456"/>
    </source>
</evidence>
<reference evidence="2" key="1">
    <citation type="submission" date="2018-02" db="EMBL/GenBank/DDBJ databases">
        <authorList>
            <person name="Cohen D.B."/>
            <person name="Kent A.D."/>
        </authorList>
    </citation>
    <scope>NUCLEOTIDE SEQUENCE</scope>
</reference>
<dbReference type="InterPro" id="IPR036397">
    <property type="entry name" value="RNaseH_sf"/>
</dbReference>
<dbReference type="Pfam" id="PF13456">
    <property type="entry name" value="RVT_3"/>
    <property type="match status" value="1"/>
</dbReference>
<evidence type="ECO:0000313" key="2">
    <source>
        <dbReference type="EMBL" id="SPC98234.1"/>
    </source>
</evidence>